<sequence length="428" mass="48928">MAAHKPELNILHLNDDCLIRIFNFLSLVDLCTTAEVCTHFKKIAGAVFESKHKHFKIPTIGVEFSDNQRILKHFGHLITSSSFSKHNLHVNLNKGQVNLIFEWLGKYCTETLEQFDISGMEDCHLPPTAITFLPKVKSIEFCYLISSEDLKAALDSCKNLVTLKLRWYNGPFLFANCLMPHLKVFQTDVRVNRLTDFIKIDAFFKNHTQLTVLCTRFLNNRKAHYAVDLSFLSHLSYLRILHLTLDGSNVSGTASLSHLNHLLNFSVDCSYDKKTDSEILDRLGSVESLVTFEFKMPDVSHVLRGIERFKNLTNLRIFGDGIVDISSLAQLCSNCIQLVVSCKMLAEPKSLVDVIRNLKKLEKIELRCQVALSETVCEDLAKVCSSQYRKIVITIYENLLAKVDLDFSFIEKFNENNGRFVDIRFYSK</sequence>
<dbReference type="InterPro" id="IPR001810">
    <property type="entry name" value="F-box_dom"/>
</dbReference>
<evidence type="ECO:0000259" key="1">
    <source>
        <dbReference type="Pfam" id="PF00646"/>
    </source>
</evidence>
<keyword evidence="3" id="KW-1185">Reference proteome</keyword>
<dbReference type="Proteomes" id="UP001151699">
    <property type="component" value="Chromosome A"/>
</dbReference>
<dbReference type="SUPFAM" id="SSF81383">
    <property type="entry name" value="F-box domain"/>
    <property type="match status" value="1"/>
</dbReference>
<evidence type="ECO:0000313" key="2">
    <source>
        <dbReference type="EMBL" id="KAJ6649532.1"/>
    </source>
</evidence>
<name>A0A9Q0NFU3_9DIPT</name>
<dbReference type="InterPro" id="IPR036047">
    <property type="entry name" value="F-box-like_dom_sf"/>
</dbReference>
<dbReference type="AlphaFoldDB" id="A0A9Q0NFU3"/>
<feature type="domain" description="F-box" evidence="1">
    <location>
        <begin position="10"/>
        <end position="44"/>
    </location>
</feature>
<comment type="caution">
    <text evidence="2">The sequence shown here is derived from an EMBL/GenBank/DDBJ whole genome shotgun (WGS) entry which is preliminary data.</text>
</comment>
<reference evidence="2" key="1">
    <citation type="submission" date="2022-07" db="EMBL/GenBank/DDBJ databases">
        <authorList>
            <person name="Trinca V."/>
            <person name="Uliana J.V.C."/>
            <person name="Torres T.T."/>
            <person name="Ward R.J."/>
            <person name="Monesi N."/>
        </authorList>
    </citation>
    <scope>NUCLEOTIDE SEQUENCE</scope>
    <source>
        <strain evidence="2">HSMRA1968</strain>
        <tissue evidence="2">Whole embryos</tissue>
    </source>
</reference>
<dbReference type="OrthoDB" id="10257471at2759"/>
<gene>
    <name evidence="2" type="ORF">Bhyg_04768</name>
</gene>
<proteinExistence type="predicted"/>
<accession>A0A9Q0NFU3</accession>
<dbReference type="Gene3D" id="3.80.10.10">
    <property type="entry name" value="Ribonuclease Inhibitor"/>
    <property type="match status" value="1"/>
</dbReference>
<organism evidence="2 3">
    <name type="scientific">Pseudolycoriella hygida</name>
    <dbReference type="NCBI Taxonomy" id="35572"/>
    <lineage>
        <taxon>Eukaryota</taxon>
        <taxon>Metazoa</taxon>
        <taxon>Ecdysozoa</taxon>
        <taxon>Arthropoda</taxon>
        <taxon>Hexapoda</taxon>
        <taxon>Insecta</taxon>
        <taxon>Pterygota</taxon>
        <taxon>Neoptera</taxon>
        <taxon>Endopterygota</taxon>
        <taxon>Diptera</taxon>
        <taxon>Nematocera</taxon>
        <taxon>Sciaroidea</taxon>
        <taxon>Sciaridae</taxon>
        <taxon>Pseudolycoriella</taxon>
    </lineage>
</organism>
<evidence type="ECO:0000313" key="3">
    <source>
        <dbReference type="Proteomes" id="UP001151699"/>
    </source>
</evidence>
<dbReference type="CDD" id="cd09917">
    <property type="entry name" value="F-box_SF"/>
    <property type="match status" value="1"/>
</dbReference>
<protein>
    <recommendedName>
        <fullName evidence="1">F-box domain-containing protein</fullName>
    </recommendedName>
</protein>
<dbReference type="EMBL" id="WJQU01000001">
    <property type="protein sequence ID" value="KAJ6649532.1"/>
    <property type="molecule type" value="Genomic_DNA"/>
</dbReference>
<dbReference type="SUPFAM" id="SSF52058">
    <property type="entry name" value="L domain-like"/>
    <property type="match status" value="1"/>
</dbReference>
<dbReference type="InterPro" id="IPR032675">
    <property type="entry name" value="LRR_dom_sf"/>
</dbReference>
<dbReference type="Pfam" id="PF00646">
    <property type="entry name" value="F-box"/>
    <property type="match status" value="1"/>
</dbReference>
<dbReference type="Gene3D" id="1.20.1280.50">
    <property type="match status" value="1"/>
</dbReference>